<keyword evidence="1" id="KW-1133">Transmembrane helix</keyword>
<organism evidence="2 3">
    <name type="scientific">Rhizophagus irregularis (strain DAOM 197198w)</name>
    <name type="common">Glomus intraradices</name>
    <dbReference type="NCBI Taxonomy" id="1432141"/>
    <lineage>
        <taxon>Eukaryota</taxon>
        <taxon>Fungi</taxon>
        <taxon>Fungi incertae sedis</taxon>
        <taxon>Mucoromycota</taxon>
        <taxon>Glomeromycotina</taxon>
        <taxon>Glomeromycetes</taxon>
        <taxon>Glomerales</taxon>
        <taxon>Glomeraceae</taxon>
        <taxon>Rhizophagus</taxon>
    </lineage>
</organism>
<dbReference type="AlphaFoldDB" id="A0A015K815"/>
<name>A0A015K815_RHIIW</name>
<comment type="caution">
    <text evidence="2">The sequence shown here is derived from an EMBL/GenBank/DDBJ whole genome shotgun (WGS) entry which is preliminary data.</text>
</comment>
<reference evidence="2 3" key="1">
    <citation type="submission" date="2014-02" db="EMBL/GenBank/DDBJ databases">
        <title>Single nucleus genome sequencing reveals high similarity among nuclei of an endomycorrhizal fungus.</title>
        <authorList>
            <person name="Lin K."/>
            <person name="Geurts R."/>
            <person name="Zhang Z."/>
            <person name="Limpens E."/>
            <person name="Saunders D.G."/>
            <person name="Mu D."/>
            <person name="Pang E."/>
            <person name="Cao H."/>
            <person name="Cha H."/>
            <person name="Lin T."/>
            <person name="Zhou Q."/>
            <person name="Shang Y."/>
            <person name="Li Y."/>
            <person name="Ivanov S."/>
            <person name="Sharma T."/>
            <person name="Velzen R.V."/>
            <person name="Ruijter N.D."/>
            <person name="Aanen D.K."/>
            <person name="Win J."/>
            <person name="Kamoun S."/>
            <person name="Bisseling T."/>
            <person name="Huang S."/>
        </authorList>
    </citation>
    <scope>NUCLEOTIDE SEQUENCE [LARGE SCALE GENOMIC DNA]</scope>
    <source>
        <strain evidence="3">DAOM197198w</strain>
    </source>
</reference>
<gene>
    <name evidence="2" type="ORF">RirG_019750</name>
</gene>
<protein>
    <submittedName>
        <fullName evidence="2">Tna1p</fullName>
    </submittedName>
</protein>
<evidence type="ECO:0000256" key="1">
    <source>
        <dbReference type="SAM" id="Phobius"/>
    </source>
</evidence>
<dbReference type="STRING" id="1432141.A0A015K815"/>
<evidence type="ECO:0000313" key="2">
    <source>
        <dbReference type="EMBL" id="EXX77887.1"/>
    </source>
</evidence>
<dbReference type="HOGENOM" id="CLU_2484503_0_0_1"/>
<dbReference type="EMBL" id="JEMT01009966">
    <property type="protein sequence ID" value="EXX77887.1"/>
    <property type="molecule type" value="Genomic_DNA"/>
</dbReference>
<sequence>MVMMCANLGGALASQVYRQKDYPHYTYGHSISLGFLITATFISIAQLLIFKTLNKKKKENPQSFLEGKTEEEIKNLGDLHPDFIYKL</sequence>
<feature type="transmembrane region" description="Helical" evidence="1">
    <location>
        <begin position="28"/>
        <end position="50"/>
    </location>
</feature>
<proteinExistence type="predicted"/>
<keyword evidence="1" id="KW-0472">Membrane</keyword>
<keyword evidence="1" id="KW-0812">Transmembrane</keyword>
<accession>A0A015K815</accession>
<dbReference type="OrthoDB" id="2985014at2759"/>
<dbReference type="Proteomes" id="UP000022910">
    <property type="component" value="Unassembled WGS sequence"/>
</dbReference>
<keyword evidence="3" id="KW-1185">Reference proteome</keyword>
<evidence type="ECO:0000313" key="3">
    <source>
        <dbReference type="Proteomes" id="UP000022910"/>
    </source>
</evidence>